<dbReference type="AlphaFoldDB" id="A0ABD1S7D2"/>
<keyword evidence="2" id="KW-1185">Reference proteome</keyword>
<evidence type="ECO:0000313" key="2">
    <source>
        <dbReference type="Proteomes" id="UP001604277"/>
    </source>
</evidence>
<reference evidence="2" key="1">
    <citation type="submission" date="2024-07" db="EMBL/GenBank/DDBJ databases">
        <title>Two chromosome-level genome assemblies of Korean endemic species Abeliophyllum distichum and Forsythia ovata (Oleaceae).</title>
        <authorList>
            <person name="Jang H."/>
        </authorList>
    </citation>
    <scope>NUCLEOTIDE SEQUENCE [LARGE SCALE GENOMIC DNA]</scope>
</reference>
<proteinExistence type="predicted"/>
<name>A0ABD1S7D2_9LAMI</name>
<evidence type="ECO:0000313" key="1">
    <source>
        <dbReference type="EMBL" id="KAL2495279.1"/>
    </source>
</evidence>
<dbReference type="EMBL" id="JBFOLJ010000011">
    <property type="protein sequence ID" value="KAL2495279.1"/>
    <property type="molecule type" value="Genomic_DNA"/>
</dbReference>
<accession>A0ABD1S7D2</accession>
<sequence>MSGKRSKAGKNDGEKQLERDPYEVLGVNMYSTDQEIKSAYQMDMIFLHISWLFHLLICVESYFEGVSVESALGNLHALIEIECMDAKLIKKSDSSALRAVAQPNLPPEIMIILSQLPLKT</sequence>
<dbReference type="Proteomes" id="UP001604277">
    <property type="component" value="Unassembled WGS sequence"/>
</dbReference>
<gene>
    <name evidence="1" type="ORF">Fot_39036</name>
</gene>
<dbReference type="InterPro" id="IPR036869">
    <property type="entry name" value="J_dom_sf"/>
</dbReference>
<dbReference type="SUPFAM" id="SSF46565">
    <property type="entry name" value="Chaperone J-domain"/>
    <property type="match status" value="1"/>
</dbReference>
<organism evidence="1 2">
    <name type="scientific">Forsythia ovata</name>
    <dbReference type="NCBI Taxonomy" id="205694"/>
    <lineage>
        <taxon>Eukaryota</taxon>
        <taxon>Viridiplantae</taxon>
        <taxon>Streptophyta</taxon>
        <taxon>Embryophyta</taxon>
        <taxon>Tracheophyta</taxon>
        <taxon>Spermatophyta</taxon>
        <taxon>Magnoliopsida</taxon>
        <taxon>eudicotyledons</taxon>
        <taxon>Gunneridae</taxon>
        <taxon>Pentapetalae</taxon>
        <taxon>asterids</taxon>
        <taxon>lamiids</taxon>
        <taxon>Lamiales</taxon>
        <taxon>Oleaceae</taxon>
        <taxon>Forsythieae</taxon>
        <taxon>Forsythia</taxon>
    </lineage>
</organism>
<protein>
    <submittedName>
        <fullName evidence="1">Molecular chaperone DnaJ</fullName>
    </submittedName>
</protein>
<comment type="caution">
    <text evidence="1">The sequence shown here is derived from an EMBL/GenBank/DDBJ whole genome shotgun (WGS) entry which is preliminary data.</text>
</comment>